<dbReference type="InterPro" id="IPR058648">
    <property type="entry name" value="HH_CzcB-like"/>
</dbReference>
<evidence type="ECO:0000256" key="1">
    <source>
        <dbReference type="ARBA" id="ARBA00009477"/>
    </source>
</evidence>
<feature type="compositionally biased region" description="Basic and acidic residues" evidence="3">
    <location>
        <begin position="22"/>
        <end position="75"/>
    </location>
</feature>
<dbReference type="SUPFAM" id="SSF111369">
    <property type="entry name" value="HlyD-like secretion proteins"/>
    <property type="match status" value="1"/>
</dbReference>
<dbReference type="InterPro" id="IPR006143">
    <property type="entry name" value="RND_pump_MFP"/>
</dbReference>
<gene>
    <name evidence="8" type="ORF">GCM10009107_27860</name>
</gene>
<evidence type="ECO:0000256" key="2">
    <source>
        <dbReference type="ARBA" id="ARBA00022448"/>
    </source>
</evidence>
<feature type="domain" description="CusB-like beta-barrel" evidence="5">
    <location>
        <begin position="260"/>
        <end position="334"/>
    </location>
</feature>
<feature type="domain" description="CzcB-like alpha-helical hairpin" evidence="4">
    <location>
        <begin position="153"/>
        <end position="212"/>
    </location>
</feature>
<feature type="region of interest" description="Disordered" evidence="3">
    <location>
        <begin position="21"/>
        <end position="75"/>
    </location>
</feature>
<evidence type="ECO:0000313" key="9">
    <source>
        <dbReference type="Proteomes" id="UP001500279"/>
    </source>
</evidence>
<dbReference type="Proteomes" id="UP001500279">
    <property type="component" value="Unassembled WGS sequence"/>
</dbReference>
<feature type="domain" description="CzcB-like C-terminal circularly permuted SH3-like" evidence="7">
    <location>
        <begin position="343"/>
        <end position="402"/>
    </location>
</feature>
<evidence type="ECO:0000259" key="5">
    <source>
        <dbReference type="Pfam" id="PF25954"/>
    </source>
</evidence>
<protein>
    <submittedName>
        <fullName evidence="8">Efflux RND transporter periplasmic adaptor subunit</fullName>
    </submittedName>
</protein>
<dbReference type="Pfam" id="PF25973">
    <property type="entry name" value="BSH_CzcB"/>
    <property type="match status" value="1"/>
</dbReference>
<dbReference type="Pfam" id="PF25893">
    <property type="entry name" value="HH_CzcB"/>
    <property type="match status" value="1"/>
</dbReference>
<dbReference type="PANTHER" id="PTHR30097">
    <property type="entry name" value="CATION EFFLUX SYSTEM PROTEIN CUSB"/>
    <property type="match status" value="1"/>
</dbReference>
<dbReference type="Gene3D" id="2.40.50.100">
    <property type="match status" value="1"/>
</dbReference>
<sequence length="414" mass="43950">MALLIVLGLLGTGAVLMTARHTSGEEAEHADPHEGQHEGQHEDTHEDKPGDKDAHAPEAQAHGEHEAHEEHEETRISLSAEQIKAAGITLQATGPGQLQASAEFQGEIRFNDDRTSHVVPRLAGVVEAVHADLGQQVKKGELLATVASTALAEQRSEWLTAQKRRDAARVSFEREKKLWEDRISAQQDFLQAQSALQEADIALQNAAQKLAAVGATGASAVLNRFEIRAPFAGTVVEKHLSLGEAVKEDASIFTVSDLSTVWADFAVAPKDLGTVRVGQRVIVSSTAFDSKTEGVIAYVGALLGEQTRTARARVALRNPGGAWRPGLFVTVAVLGEQQTLPLVVNADAVQSVEGQSMVFKAVDGGFAGQPVKLGRSDGRSVEVLGGLKAGEQIAASNTFVLKAELGKGSAEHEH</sequence>
<evidence type="ECO:0000259" key="6">
    <source>
        <dbReference type="Pfam" id="PF25973"/>
    </source>
</evidence>
<dbReference type="NCBIfam" id="TIGR01730">
    <property type="entry name" value="RND_mfp"/>
    <property type="match status" value="1"/>
</dbReference>
<evidence type="ECO:0000256" key="3">
    <source>
        <dbReference type="SAM" id="MobiDB-lite"/>
    </source>
</evidence>
<dbReference type="PANTHER" id="PTHR30097:SF4">
    <property type="entry name" value="SLR6042 PROTEIN"/>
    <property type="match status" value="1"/>
</dbReference>
<comment type="caution">
    <text evidence="8">The sequence shown here is derived from an EMBL/GenBank/DDBJ whole genome shotgun (WGS) entry which is preliminary data.</text>
</comment>
<feature type="domain" description="CzcB-like barrel-sandwich hybrid" evidence="6">
    <location>
        <begin position="114"/>
        <end position="257"/>
    </location>
</feature>
<dbReference type="InterPro" id="IPR058649">
    <property type="entry name" value="CzcB_C"/>
</dbReference>
<keyword evidence="9" id="KW-1185">Reference proteome</keyword>
<evidence type="ECO:0000259" key="4">
    <source>
        <dbReference type="Pfam" id="PF25893"/>
    </source>
</evidence>
<accession>A0ABN1K327</accession>
<dbReference type="InterPro" id="IPR058647">
    <property type="entry name" value="BSH_CzcB-like"/>
</dbReference>
<keyword evidence="2" id="KW-0813">Transport</keyword>
<comment type="similarity">
    <text evidence="1">Belongs to the membrane fusion protein (MFP) (TC 8.A.1) family.</text>
</comment>
<dbReference type="InterPro" id="IPR058792">
    <property type="entry name" value="Beta-barrel_RND_2"/>
</dbReference>
<dbReference type="Gene3D" id="2.40.30.170">
    <property type="match status" value="1"/>
</dbReference>
<dbReference type="Pfam" id="PF25975">
    <property type="entry name" value="CzcB_C"/>
    <property type="match status" value="1"/>
</dbReference>
<dbReference type="InterPro" id="IPR051909">
    <property type="entry name" value="MFP_Cation_Efflux"/>
</dbReference>
<evidence type="ECO:0000313" key="8">
    <source>
        <dbReference type="EMBL" id="GAA0753123.1"/>
    </source>
</evidence>
<evidence type="ECO:0000259" key="7">
    <source>
        <dbReference type="Pfam" id="PF25975"/>
    </source>
</evidence>
<organism evidence="8 9">
    <name type="scientific">Ideonella azotifigens</name>
    <dbReference type="NCBI Taxonomy" id="513160"/>
    <lineage>
        <taxon>Bacteria</taxon>
        <taxon>Pseudomonadati</taxon>
        <taxon>Pseudomonadota</taxon>
        <taxon>Betaproteobacteria</taxon>
        <taxon>Burkholderiales</taxon>
        <taxon>Sphaerotilaceae</taxon>
        <taxon>Ideonella</taxon>
    </lineage>
</organism>
<dbReference type="Gene3D" id="2.40.420.20">
    <property type="match status" value="1"/>
</dbReference>
<dbReference type="Pfam" id="PF25954">
    <property type="entry name" value="Beta-barrel_RND_2"/>
    <property type="match status" value="1"/>
</dbReference>
<dbReference type="EMBL" id="BAAAEW010000016">
    <property type="protein sequence ID" value="GAA0753123.1"/>
    <property type="molecule type" value="Genomic_DNA"/>
</dbReference>
<proteinExistence type="inferred from homology"/>
<name>A0ABN1K327_9BURK</name>
<reference evidence="8 9" key="1">
    <citation type="journal article" date="2019" name="Int. J. Syst. Evol. Microbiol.">
        <title>The Global Catalogue of Microorganisms (GCM) 10K type strain sequencing project: providing services to taxonomists for standard genome sequencing and annotation.</title>
        <authorList>
            <consortium name="The Broad Institute Genomics Platform"/>
            <consortium name="The Broad Institute Genome Sequencing Center for Infectious Disease"/>
            <person name="Wu L."/>
            <person name="Ma J."/>
        </authorList>
    </citation>
    <scope>NUCLEOTIDE SEQUENCE [LARGE SCALE GENOMIC DNA]</scope>
    <source>
        <strain evidence="8 9">JCM 15503</strain>
    </source>
</reference>